<organism evidence="2 3">
    <name type="scientific">Colocasia esculenta</name>
    <name type="common">Wild taro</name>
    <name type="synonym">Arum esculentum</name>
    <dbReference type="NCBI Taxonomy" id="4460"/>
    <lineage>
        <taxon>Eukaryota</taxon>
        <taxon>Viridiplantae</taxon>
        <taxon>Streptophyta</taxon>
        <taxon>Embryophyta</taxon>
        <taxon>Tracheophyta</taxon>
        <taxon>Spermatophyta</taxon>
        <taxon>Magnoliopsida</taxon>
        <taxon>Liliopsida</taxon>
        <taxon>Araceae</taxon>
        <taxon>Aroideae</taxon>
        <taxon>Colocasieae</taxon>
        <taxon>Colocasia</taxon>
    </lineage>
</organism>
<comment type="caution">
    <text evidence="2">The sequence shown here is derived from an EMBL/GenBank/DDBJ whole genome shotgun (WGS) entry which is preliminary data.</text>
</comment>
<reference evidence="2" key="1">
    <citation type="submission" date="2017-07" db="EMBL/GenBank/DDBJ databases">
        <title>Taro Niue Genome Assembly and Annotation.</title>
        <authorList>
            <person name="Atibalentja N."/>
            <person name="Keating K."/>
            <person name="Fields C.J."/>
        </authorList>
    </citation>
    <scope>NUCLEOTIDE SEQUENCE</scope>
    <source>
        <strain evidence="2">Niue_2</strain>
        <tissue evidence="2">Leaf</tissue>
    </source>
</reference>
<keyword evidence="3" id="KW-1185">Reference proteome</keyword>
<evidence type="ECO:0000313" key="3">
    <source>
        <dbReference type="Proteomes" id="UP000652761"/>
    </source>
</evidence>
<gene>
    <name evidence="2" type="ORF">Taro_041998</name>
</gene>
<sequence length="245" mass="27106">MRVATGSTDRAARSRRPGLSRSDHDGTFCRDAPVNAAYRAITFTGSVPESDKESTTLVVFEVWVTRAFFFPHFLLSSSPTFTLVPLDYFRQSTGARGKAVMRAAAADQAGSDGLERSVRGAFLGFRRDSSVLDINSRLESRGAFFFPHFLLSSSPTFALVPLDYFRRSTRARGKAVMRTAAADQAGSDGLERGVRGAFLGFRRDSRFFGSLIAFLRYPKLNLLRRPAGGRRRKEPAPHIPLLLYG</sequence>
<dbReference type="Proteomes" id="UP000652761">
    <property type="component" value="Unassembled WGS sequence"/>
</dbReference>
<name>A0A843WCU4_COLES</name>
<protein>
    <submittedName>
        <fullName evidence="2">Uncharacterized protein</fullName>
    </submittedName>
</protein>
<accession>A0A843WCU4</accession>
<proteinExistence type="predicted"/>
<feature type="region of interest" description="Disordered" evidence="1">
    <location>
        <begin position="1"/>
        <end position="27"/>
    </location>
</feature>
<dbReference type="AlphaFoldDB" id="A0A843WCU4"/>
<evidence type="ECO:0000256" key="1">
    <source>
        <dbReference type="SAM" id="MobiDB-lite"/>
    </source>
</evidence>
<dbReference type="EMBL" id="NMUH01004297">
    <property type="protein sequence ID" value="MQM09133.1"/>
    <property type="molecule type" value="Genomic_DNA"/>
</dbReference>
<evidence type="ECO:0000313" key="2">
    <source>
        <dbReference type="EMBL" id="MQM09133.1"/>
    </source>
</evidence>